<proteinExistence type="predicted"/>
<dbReference type="Gene3D" id="3.60.10.10">
    <property type="entry name" value="Endonuclease/exonuclease/phosphatase"/>
    <property type="match status" value="1"/>
</dbReference>
<keyword evidence="2" id="KW-0695">RNA-directed DNA polymerase</keyword>
<keyword evidence="2" id="KW-0548">Nucleotidyltransferase</keyword>
<dbReference type="EMBL" id="BQNB010016338">
    <property type="protein sequence ID" value="GJT50639.1"/>
    <property type="molecule type" value="Genomic_DNA"/>
</dbReference>
<accession>A0ABQ5EIE0</accession>
<dbReference type="PANTHER" id="PTHR33710:SF71">
    <property type="entry name" value="ENDONUCLEASE_EXONUCLEASE_PHOSPHATASE DOMAIN-CONTAINING PROTEIN"/>
    <property type="match status" value="1"/>
</dbReference>
<keyword evidence="2" id="KW-0808">Transferase</keyword>
<dbReference type="InterPro" id="IPR005135">
    <property type="entry name" value="Endo/exonuclease/phosphatase"/>
</dbReference>
<name>A0ABQ5EIE0_9ASTR</name>
<dbReference type="SUPFAM" id="SSF56219">
    <property type="entry name" value="DNase I-like"/>
    <property type="match status" value="1"/>
</dbReference>
<sequence length="355" mass="40468">MKLTPRGQALPQTRVLMFSLASWNIKGLNRTLKQDEVRQVVNENHLSVCAILESHVEISSLASVCSKVFRSWDWTSNTNLCPKGFRIILGWNMDVVSLMVIAQSSQALHVKIIHNANNDSFYCSFIYAGNAPSVRRHLWSELDVHKHVVRNSLWVLLGDFNIALNMEDVSTGPASINAAMNDFKDCVANIKVMDVNCSGLHYTWNQKPKGRHGILKKLDRIMGNLGFVDKFPGVHVVFQPYRISDHAPAILKFPTLVDNKPKPFKSLNSRIELDEVQKALDKHPDDIYLRDEEAIYVQEFSDAKLDEEQFLKQKAKVYWLEAEDANTAYFHKTIKRKNHRSHIMNVLNSSGVEVT</sequence>
<reference evidence="2" key="2">
    <citation type="submission" date="2022-01" db="EMBL/GenBank/DDBJ databases">
        <authorList>
            <person name="Yamashiro T."/>
            <person name="Shiraishi A."/>
            <person name="Satake H."/>
            <person name="Nakayama K."/>
        </authorList>
    </citation>
    <scope>NUCLEOTIDE SEQUENCE</scope>
</reference>
<reference evidence="2" key="1">
    <citation type="journal article" date="2022" name="Int. J. Mol. Sci.">
        <title>Draft Genome of Tanacetum Coccineum: Genomic Comparison of Closely Related Tanacetum-Family Plants.</title>
        <authorList>
            <person name="Yamashiro T."/>
            <person name="Shiraishi A."/>
            <person name="Nakayama K."/>
            <person name="Satake H."/>
        </authorList>
    </citation>
    <scope>NUCLEOTIDE SEQUENCE</scope>
</reference>
<feature type="non-terminal residue" evidence="2">
    <location>
        <position position="355"/>
    </location>
</feature>
<protein>
    <submittedName>
        <fullName evidence="2">RNA-directed DNA polymerase, eukaryota, reverse transcriptase zinc-binding domain protein</fullName>
    </submittedName>
</protein>
<organism evidence="2 3">
    <name type="scientific">Tanacetum coccineum</name>
    <dbReference type="NCBI Taxonomy" id="301880"/>
    <lineage>
        <taxon>Eukaryota</taxon>
        <taxon>Viridiplantae</taxon>
        <taxon>Streptophyta</taxon>
        <taxon>Embryophyta</taxon>
        <taxon>Tracheophyta</taxon>
        <taxon>Spermatophyta</taxon>
        <taxon>Magnoliopsida</taxon>
        <taxon>eudicotyledons</taxon>
        <taxon>Gunneridae</taxon>
        <taxon>Pentapetalae</taxon>
        <taxon>asterids</taxon>
        <taxon>campanulids</taxon>
        <taxon>Asterales</taxon>
        <taxon>Asteraceae</taxon>
        <taxon>Asteroideae</taxon>
        <taxon>Anthemideae</taxon>
        <taxon>Anthemidinae</taxon>
        <taxon>Tanacetum</taxon>
    </lineage>
</organism>
<dbReference type="PANTHER" id="PTHR33710">
    <property type="entry name" value="BNAC02G09200D PROTEIN"/>
    <property type="match status" value="1"/>
</dbReference>
<comment type="caution">
    <text evidence="2">The sequence shown here is derived from an EMBL/GenBank/DDBJ whole genome shotgun (WGS) entry which is preliminary data.</text>
</comment>
<evidence type="ECO:0000259" key="1">
    <source>
        <dbReference type="Pfam" id="PF03372"/>
    </source>
</evidence>
<feature type="domain" description="Endonuclease/exonuclease/phosphatase" evidence="1">
    <location>
        <begin position="21"/>
        <end position="246"/>
    </location>
</feature>
<dbReference type="GO" id="GO:0003964">
    <property type="term" value="F:RNA-directed DNA polymerase activity"/>
    <property type="evidence" value="ECO:0007669"/>
    <property type="project" value="UniProtKB-KW"/>
</dbReference>
<evidence type="ECO:0000313" key="2">
    <source>
        <dbReference type="EMBL" id="GJT50639.1"/>
    </source>
</evidence>
<evidence type="ECO:0000313" key="3">
    <source>
        <dbReference type="Proteomes" id="UP001151760"/>
    </source>
</evidence>
<keyword evidence="3" id="KW-1185">Reference proteome</keyword>
<dbReference type="Proteomes" id="UP001151760">
    <property type="component" value="Unassembled WGS sequence"/>
</dbReference>
<gene>
    <name evidence="2" type="ORF">Tco_0976796</name>
</gene>
<dbReference type="Pfam" id="PF03372">
    <property type="entry name" value="Exo_endo_phos"/>
    <property type="match status" value="1"/>
</dbReference>
<dbReference type="InterPro" id="IPR036691">
    <property type="entry name" value="Endo/exonu/phosph_ase_sf"/>
</dbReference>